<gene>
    <name evidence="5" type="primary">LOC114329283</name>
</gene>
<dbReference type="SMART" id="SM00848">
    <property type="entry name" value="Inhibitor_I29"/>
    <property type="match status" value="1"/>
</dbReference>
<dbReference type="KEGG" id="dvv:114329283"/>
<evidence type="ECO:0000256" key="1">
    <source>
        <dbReference type="SAM" id="SignalP"/>
    </source>
</evidence>
<dbReference type="OrthoDB" id="5855924at2759"/>
<feature type="signal peptide" evidence="1">
    <location>
        <begin position="1"/>
        <end position="17"/>
    </location>
</feature>
<evidence type="ECO:0000313" key="4">
    <source>
        <dbReference type="Proteomes" id="UP001652700"/>
    </source>
</evidence>
<organism evidence="5">
    <name type="scientific">Diabrotica virgifera virgifera</name>
    <name type="common">western corn rootworm</name>
    <dbReference type="NCBI Taxonomy" id="50390"/>
    <lineage>
        <taxon>Eukaryota</taxon>
        <taxon>Metazoa</taxon>
        <taxon>Ecdysozoa</taxon>
        <taxon>Arthropoda</taxon>
        <taxon>Hexapoda</taxon>
        <taxon>Insecta</taxon>
        <taxon>Pterygota</taxon>
        <taxon>Neoptera</taxon>
        <taxon>Endopterygota</taxon>
        <taxon>Coleoptera</taxon>
        <taxon>Polyphaga</taxon>
        <taxon>Cucujiformia</taxon>
        <taxon>Chrysomeloidea</taxon>
        <taxon>Chrysomelidae</taxon>
        <taxon>Galerucinae</taxon>
        <taxon>Diabroticina</taxon>
        <taxon>Diabroticites</taxon>
        <taxon>Diabrotica</taxon>
    </lineage>
</organism>
<proteinExistence type="predicted"/>
<dbReference type="EnsemblMetazoa" id="XM_028278327.2">
    <property type="protein sequence ID" value="XP_028134128.1"/>
    <property type="gene ID" value="LOC114329283"/>
</dbReference>
<reference evidence="3" key="2">
    <citation type="submission" date="2025-05" db="UniProtKB">
        <authorList>
            <consortium name="EnsemblMetazoa"/>
        </authorList>
    </citation>
    <scope>IDENTIFICATION</scope>
</reference>
<evidence type="ECO:0000259" key="2">
    <source>
        <dbReference type="SMART" id="SM00848"/>
    </source>
</evidence>
<evidence type="ECO:0000313" key="5">
    <source>
        <dbReference type="RefSeq" id="XP_028134128.1"/>
    </source>
</evidence>
<feature type="domain" description="Cathepsin propeptide inhibitor" evidence="2">
    <location>
        <begin position="25"/>
        <end position="84"/>
    </location>
</feature>
<feature type="chain" id="PRO_5027962355" evidence="1">
    <location>
        <begin position="18"/>
        <end position="101"/>
    </location>
</feature>
<sequence>MIFKVFLFALFVAVVMAEQTAEEAWPQYKKDFNRSYDAAEDAERFAIFKEKYNQIQEQNRQYAAGKSTWTAGVNDFTDRKPEELKHLHGIRVPEGNAAGLH</sequence>
<dbReference type="Pfam" id="PF08246">
    <property type="entry name" value="Inhibitor_I29"/>
    <property type="match status" value="1"/>
</dbReference>
<dbReference type="SUPFAM" id="SSF54001">
    <property type="entry name" value="Cysteine proteinases"/>
    <property type="match status" value="1"/>
</dbReference>
<dbReference type="RefSeq" id="XP_028134128.1">
    <property type="nucleotide sequence ID" value="XM_028278327.1"/>
</dbReference>
<dbReference type="Proteomes" id="UP001652700">
    <property type="component" value="Unplaced"/>
</dbReference>
<dbReference type="Gene3D" id="1.10.287.2250">
    <property type="match status" value="1"/>
</dbReference>
<keyword evidence="1" id="KW-0732">Signal</keyword>
<keyword evidence="4" id="KW-1185">Reference proteome</keyword>
<reference evidence="5" key="1">
    <citation type="submission" date="2025-04" db="UniProtKB">
        <authorList>
            <consortium name="RefSeq"/>
        </authorList>
    </citation>
    <scope>IDENTIFICATION</scope>
    <source>
        <tissue evidence="5">Whole insect</tissue>
    </source>
</reference>
<dbReference type="InParanoid" id="A0A6P7FMA9"/>
<dbReference type="InterPro" id="IPR013201">
    <property type="entry name" value="Prot_inhib_I29"/>
</dbReference>
<dbReference type="AlphaFoldDB" id="A0A6P7FMA9"/>
<dbReference type="GeneID" id="114329283"/>
<dbReference type="InterPro" id="IPR038765">
    <property type="entry name" value="Papain-like_cys_pep_sf"/>
</dbReference>
<protein>
    <submittedName>
        <fullName evidence="5">Cathepsin L-like proteinase</fullName>
    </submittedName>
</protein>
<dbReference type="FunCoup" id="A0A6P7FMA9">
    <property type="interactions" value="4"/>
</dbReference>
<evidence type="ECO:0000313" key="3">
    <source>
        <dbReference type="EnsemblMetazoa" id="XP_028134128.1"/>
    </source>
</evidence>
<accession>A0A6P7FMA9</accession>
<name>A0A6P7FMA9_DIAVI</name>